<dbReference type="EMBL" id="JAFBXF010000020">
    <property type="protein sequence ID" value="MBM2419487.1"/>
    <property type="molecule type" value="Genomic_DNA"/>
</dbReference>
<dbReference type="AlphaFoldDB" id="A0A9Q2NVW3"/>
<dbReference type="InterPro" id="IPR028992">
    <property type="entry name" value="Hedgehog/Intein_dom"/>
</dbReference>
<evidence type="ECO:0000313" key="4">
    <source>
        <dbReference type="Proteomes" id="UP000755667"/>
    </source>
</evidence>
<dbReference type="EMBL" id="JAFBXE010000020">
    <property type="protein sequence ID" value="MBM2414816.1"/>
    <property type="molecule type" value="Genomic_DNA"/>
</dbReference>
<evidence type="ECO:0000313" key="2">
    <source>
        <dbReference type="EMBL" id="MBM2414816.1"/>
    </source>
</evidence>
<dbReference type="Pfam" id="PF13403">
    <property type="entry name" value="Hint_2"/>
    <property type="match status" value="1"/>
</dbReference>
<dbReference type="SUPFAM" id="SSF51294">
    <property type="entry name" value="Hedgehog/intein (Hint) domain"/>
    <property type="match status" value="1"/>
</dbReference>
<evidence type="ECO:0000313" key="5">
    <source>
        <dbReference type="Proteomes" id="UP000809440"/>
    </source>
</evidence>
<sequence length="232" mass="25636">MSSFTVENTGVVCFASGTRILTTEGERLIETLRVGDRIITRDNGVQTLRWIGKRDLSKTDLARNPKLHPIHLSPKLTGGDLPLIVSPQHGVVFNVDGEETLVRAIHLARLQGGAARVMHGCRKVSYFHIMFEDHQIVFANGAPSESFFPGHFALAALESDVRSEIYELFPDLQHHAAEQSYGMQARSFARFSHLPDHLNALRGRSRHRSVPGAAIAAHAHRPNAVTQRQAAS</sequence>
<accession>A0A9Q2NVW3</accession>
<gene>
    <name evidence="2" type="ORF">JQX41_21125</name>
    <name evidence="3" type="ORF">JQX48_21145</name>
</gene>
<dbReference type="Gene3D" id="2.170.16.10">
    <property type="entry name" value="Hedgehog/Intein (Hint) domain"/>
    <property type="match status" value="1"/>
</dbReference>
<evidence type="ECO:0000259" key="1">
    <source>
        <dbReference type="Pfam" id="PF13403"/>
    </source>
</evidence>
<feature type="domain" description="Hedgehog/Intein (Hint)" evidence="1">
    <location>
        <begin position="12"/>
        <end position="151"/>
    </location>
</feature>
<organism evidence="2 4">
    <name type="scientific">Marivita cryptomonadis</name>
    <dbReference type="NCBI Taxonomy" id="505252"/>
    <lineage>
        <taxon>Bacteria</taxon>
        <taxon>Pseudomonadati</taxon>
        <taxon>Pseudomonadota</taxon>
        <taxon>Alphaproteobacteria</taxon>
        <taxon>Rhodobacterales</taxon>
        <taxon>Roseobacteraceae</taxon>
        <taxon>Marivita</taxon>
    </lineage>
</organism>
<comment type="caution">
    <text evidence="2">The sequence shown here is derived from an EMBL/GenBank/DDBJ whole genome shotgun (WGS) entry which is preliminary data.</text>
</comment>
<name>A0A9Q2NVW3_9RHOB</name>
<keyword evidence="5" id="KW-1185">Reference proteome</keyword>
<reference evidence="2 5" key="1">
    <citation type="submission" date="2021-01" db="EMBL/GenBank/DDBJ databases">
        <title>Diatom-associated Roseobacters Show Island Model of Population Structure.</title>
        <authorList>
            <person name="Qu L."/>
            <person name="Feng X."/>
            <person name="Chen Y."/>
            <person name="Li L."/>
            <person name="Wang X."/>
            <person name="Hu Z."/>
            <person name="Wang H."/>
            <person name="Luo H."/>
        </authorList>
    </citation>
    <scope>NUCLEOTIDE SEQUENCE</scope>
    <source>
        <strain evidence="3 5">CC28-63</strain>
        <strain evidence="2">CC28-69</strain>
    </source>
</reference>
<proteinExistence type="predicted"/>
<evidence type="ECO:0000313" key="3">
    <source>
        <dbReference type="EMBL" id="MBM2419487.1"/>
    </source>
</evidence>
<dbReference type="Proteomes" id="UP000755667">
    <property type="component" value="Unassembled WGS sequence"/>
</dbReference>
<dbReference type="Proteomes" id="UP000809440">
    <property type="component" value="Unassembled WGS sequence"/>
</dbReference>
<dbReference type="InterPro" id="IPR036844">
    <property type="entry name" value="Hint_dom_sf"/>
</dbReference>
<protein>
    <submittedName>
        <fullName evidence="2">Hint domain-containing protein</fullName>
    </submittedName>
</protein>